<dbReference type="Gene3D" id="2.60.40.4380">
    <property type="entry name" value="Translational regulator CsrA"/>
    <property type="match status" value="1"/>
</dbReference>
<evidence type="ECO:0000256" key="1">
    <source>
        <dbReference type="ARBA" id="ARBA00022490"/>
    </source>
</evidence>
<evidence type="ECO:0000313" key="8">
    <source>
        <dbReference type="Proteomes" id="UP000242243"/>
    </source>
</evidence>
<dbReference type="GO" id="GO:1902208">
    <property type="term" value="P:regulation of bacterial-type flagellum assembly"/>
    <property type="evidence" value="ECO:0007669"/>
    <property type="project" value="UniProtKB-UniRule"/>
</dbReference>
<evidence type="ECO:0000313" key="9">
    <source>
        <dbReference type="Proteomes" id="UP000321547"/>
    </source>
</evidence>
<comment type="function">
    <text evidence="5">A translational regulator that binds mRNA to regulate translation initiation and/or mRNA stability. Usually binds in the 5'-UTR at or near the Shine-Dalgarno sequence preventing ribosome-binding, thus repressing translation. Its main target seems to be the major flagellin gene, while its function is anatagonized by FliW.</text>
</comment>
<dbReference type="PANTHER" id="PTHR34984">
    <property type="entry name" value="CARBON STORAGE REGULATOR"/>
    <property type="match status" value="1"/>
</dbReference>
<dbReference type="HAMAP" id="MF_00167">
    <property type="entry name" value="CsrA"/>
    <property type="match status" value="1"/>
</dbReference>
<evidence type="ECO:0000256" key="3">
    <source>
        <dbReference type="ARBA" id="ARBA00022845"/>
    </source>
</evidence>
<dbReference type="EMBL" id="FOXC01000020">
    <property type="protein sequence ID" value="SFP43269.1"/>
    <property type="molecule type" value="Genomic_DNA"/>
</dbReference>
<keyword evidence="4 5" id="KW-0694">RNA-binding</keyword>
<keyword evidence="1 5" id="KW-0963">Cytoplasm</keyword>
<protein>
    <recommendedName>
        <fullName evidence="5">Translational regulator CsrA</fullName>
    </recommendedName>
</protein>
<dbReference type="GO" id="GO:0006402">
    <property type="term" value="P:mRNA catabolic process"/>
    <property type="evidence" value="ECO:0007669"/>
    <property type="project" value="InterPro"/>
</dbReference>
<dbReference type="GO" id="GO:0006109">
    <property type="term" value="P:regulation of carbohydrate metabolic process"/>
    <property type="evidence" value="ECO:0007669"/>
    <property type="project" value="InterPro"/>
</dbReference>
<evidence type="ECO:0000313" key="6">
    <source>
        <dbReference type="EMBL" id="GEM01716.1"/>
    </source>
</evidence>
<dbReference type="Proteomes" id="UP000242243">
    <property type="component" value="Unassembled WGS sequence"/>
</dbReference>
<keyword evidence="9" id="KW-1185">Reference proteome</keyword>
<accession>A0A1I5QAE3</accession>
<keyword evidence="5" id="KW-1005">Bacterial flagellum biogenesis</keyword>
<keyword evidence="3 5" id="KW-0810">Translation regulation</keyword>
<dbReference type="RefSeq" id="WP_089832206.1">
    <property type="nucleotide sequence ID" value="NZ_BJWI01000015.1"/>
</dbReference>
<evidence type="ECO:0000256" key="2">
    <source>
        <dbReference type="ARBA" id="ARBA00022491"/>
    </source>
</evidence>
<proteinExistence type="inferred from homology"/>
<dbReference type="InterPro" id="IPR036107">
    <property type="entry name" value="CsrA_sf"/>
</dbReference>
<comment type="subcellular location">
    <subcellularLocation>
        <location evidence="5">Cytoplasm</location>
    </subcellularLocation>
</comment>
<dbReference type="NCBIfam" id="NF002469">
    <property type="entry name" value="PRK01712.1"/>
    <property type="match status" value="1"/>
</dbReference>
<dbReference type="SUPFAM" id="SSF117130">
    <property type="entry name" value="CsrA-like"/>
    <property type="match status" value="1"/>
</dbReference>
<evidence type="ECO:0000256" key="5">
    <source>
        <dbReference type="HAMAP-Rule" id="MF_00167"/>
    </source>
</evidence>
<dbReference type="EMBL" id="BJWI01000015">
    <property type="protein sequence ID" value="GEM01716.1"/>
    <property type="molecule type" value="Genomic_DNA"/>
</dbReference>
<dbReference type="NCBIfam" id="TIGR00202">
    <property type="entry name" value="csrA"/>
    <property type="match status" value="1"/>
</dbReference>
<name>A0A1I5QAE3_9BACI</name>
<evidence type="ECO:0000313" key="7">
    <source>
        <dbReference type="EMBL" id="SFP43269.1"/>
    </source>
</evidence>
<gene>
    <name evidence="5 6" type="primary">csrA</name>
    <name evidence="6" type="ORF">HHA03_12480</name>
    <name evidence="7" type="ORF">SAMN05421839_1207</name>
</gene>
<dbReference type="GO" id="GO:0045947">
    <property type="term" value="P:negative regulation of translational initiation"/>
    <property type="evidence" value="ECO:0007669"/>
    <property type="project" value="UniProtKB-UniRule"/>
</dbReference>
<dbReference type="InterPro" id="IPR003751">
    <property type="entry name" value="CsrA"/>
</dbReference>
<comment type="subunit">
    <text evidence="5">Homodimer; the beta-strands of each monomer intercalate to form a hydrophobic core, while the alpha-helices form wings that extend away from the core.</text>
</comment>
<dbReference type="PANTHER" id="PTHR34984:SF1">
    <property type="entry name" value="CARBON STORAGE REGULATOR"/>
    <property type="match status" value="1"/>
</dbReference>
<dbReference type="STRING" id="306540.SAMN05421839_1207"/>
<organism evidence="7 8">
    <name type="scientific">Halolactibacillus halophilus</name>
    <dbReference type="NCBI Taxonomy" id="306540"/>
    <lineage>
        <taxon>Bacteria</taxon>
        <taxon>Bacillati</taxon>
        <taxon>Bacillota</taxon>
        <taxon>Bacilli</taxon>
        <taxon>Bacillales</taxon>
        <taxon>Bacillaceae</taxon>
        <taxon>Halolactibacillus</taxon>
    </lineage>
</organism>
<reference evidence="7 8" key="1">
    <citation type="submission" date="2016-10" db="EMBL/GenBank/DDBJ databases">
        <authorList>
            <person name="de Groot N.N."/>
        </authorList>
    </citation>
    <scope>NUCLEOTIDE SEQUENCE [LARGE SCALE GENOMIC DNA]</scope>
    <source>
        <strain evidence="7 8">DSM 17073</strain>
    </source>
</reference>
<keyword evidence="2 5" id="KW-0678">Repressor</keyword>
<dbReference type="Pfam" id="PF02599">
    <property type="entry name" value="CsrA"/>
    <property type="match status" value="1"/>
</dbReference>
<dbReference type="AlphaFoldDB" id="A0A1I5QAE3"/>
<dbReference type="GO" id="GO:0044781">
    <property type="term" value="P:bacterial-type flagellum organization"/>
    <property type="evidence" value="ECO:0007669"/>
    <property type="project" value="UniProtKB-KW"/>
</dbReference>
<dbReference type="FunFam" id="2.60.40.4380:FF:000002">
    <property type="entry name" value="Translational regulator CsrA"/>
    <property type="match status" value="1"/>
</dbReference>
<dbReference type="Proteomes" id="UP000321547">
    <property type="component" value="Unassembled WGS sequence"/>
</dbReference>
<dbReference type="GO" id="GO:0048027">
    <property type="term" value="F:mRNA 5'-UTR binding"/>
    <property type="evidence" value="ECO:0007669"/>
    <property type="project" value="UniProtKB-UniRule"/>
</dbReference>
<evidence type="ECO:0000256" key="4">
    <source>
        <dbReference type="ARBA" id="ARBA00022884"/>
    </source>
</evidence>
<sequence length="72" mass="7991">MLVLSRKPSERIQIGDDIEIKVISVDGDQVKLGIAAPKSIDVHRYEVYEAIIKENNQAASSKEDVLSVLKNL</sequence>
<dbReference type="GO" id="GO:0005829">
    <property type="term" value="C:cytosol"/>
    <property type="evidence" value="ECO:0007669"/>
    <property type="project" value="TreeGrafter"/>
</dbReference>
<dbReference type="OrthoDB" id="9809061at2"/>
<comment type="similarity">
    <text evidence="5">Belongs to the CsrA/RsmA family.</text>
</comment>
<reference evidence="6 9" key="2">
    <citation type="submission" date="2019-07" db="EMBL/GenBank/DDBJ databases">
        <title>Whole genome shotgun sequence of Halolactibacillus halophilus NBRC 100868.</title>
        <authorList>
            <person name="Hosoyama A."/>
            <person name="Uohara A."/>
            <person name="Ohji S."/>
            <person name="Ichikawa N."/>
        </authorList>
    </citation>
    <scope>NUCLEOTIDE SEQUENCE [LARGE SCALE GENOMIC DNA]</scope>
    <source>
        <strain evidence="6 9">NBRC 100868</strain>
    </source>
</reference>